<proteinExistence type="predicted"/>
<comment type="caution">
    <text evidence="3">The sequence shown here is derived from an EMBL/GenBank/DDBJ whole genome shotgun (WGS) entry which is preliminary data.</text>
</comment>
<keyword evidence="4" id="KW-1185">Reference proteome</keyword>
<evidence type="ECO:0000256" key="1">
    <source>
        <dbReference type="ARBA" id="ARBA00022729"/>
    </source>
</evidence>
<dbReference type="PANTHER" id="PTHR46769">
    <property type="entry name" value="POLYCYSTIC KIDNEY AND HEPATIC DISEASE 1 (AUTOSOMAL RECESSIVE)-LIKE 1"/>
    <property type="match status" value="1"/>
</dbReference>
<dbReference type="PANTHER" id="PTHR46769:SF2">
    <property type="entry name" value="FIBROCYSTIN-L ISOFORM 2 PRECURSOR-RELATED"/>
    <property type="match status" value="1"/>
</dbReference>
<feature type="domain" description="CEMIP beta-helix" evidence="2">
    <location>
        <begin position="102"/>
        <end position="176"/>
    </location>
</feature>
<evidence type="ECO:0000313" key="4">
    <source>
        <dbReference type="Proteomes" id="UP000324222"/>
    </source>
</evidence>
<dbReference type="EMBL" id="VSRR010055045">
    <property type="protein sequence ID" value="MPC80802.1"/>
    <property type="molecule type" value="Genomic_DNA"/>
</dbReference>
<keyword evidence="1" id="KW-0732">Signal</keyword>
<accession>A0A5B7IAL3</accession>
<dbReference type="AlphaFoldDB" id="A0A5B7IAL3"/>
<organism evidence="3 4">
    <name type="scientific">Portunus trituberculatus</name>
    <name type="common">Swimming crab</name>
    <name type="synonym">Neptunus trituberculatus</name>
    <dbReference type="NCBI Taxonomy" id="210409"/>
    <lineage>
        <taxon>Eukaryota</taxon>
        <taxon>Metazoa</taxon>
        <taxon>Ecdysozoa</taxon>
        <taxon>Arthropoda</taxon>
        <taxon>Crustacea</taxon>
        <taxon>Multicrustacea</taxon>
        <taxon>Malacostraca</taxon>
        <taxon>Eumalacostraca</taxon>
        <taxon>Eucarida</taxon>
        <taxon>Decapoda</taxon>
        <taxon>Pleocyemata</taxon>
        <taxon>Brachyura</taxon>
        <taxon>Eubrachyura</taxon>
        <taxon>Portunoidea</taxon>
        <taxon>Portunidae</taxon>
        <taxon>Portuninae</taxon>
        <taxon>Portunus</taxon>
    </lineage>
</organism>
<dbReference type="Pfam" id="PF24606">
    <property type="entry name" value="CEMIP_beta-hel"/>
    <property type="match status" value="1"/>
</dbReference>
<dbReference type="InterPro" id="IPR052387">
    <property type="entry name" value="Fibrocystin"/>
</dbReference>
<evidence type="ECO:0000313" key="3">
    <source>
        <dbReference type="EMBL" id="MPC80802.1"/>
    </source>
</evidence>
<sequence length="200" mass="21745">MGISVLKETFYQKAHLLGSHYPEQGDHTYTPLIQILESVFVSPPGDTHTLSDGSSITLAGEVGLLTRNIVVEGNTYEGFEDDSFGGRVLVSKLTHDGVDYVGTAQIDGVEFRNMGQESFTDLDDPRYSLAFVGLDAIEEDSSYVKRSSFNLNYNVALGLIGTSGMVVDDNVIYFTLDSGECVCVCVCVCIYLFVITGPEP</sequence>
<protein>
    <submittedName>
        <fullName evidence="3">Fibrocystin-L</fullName>
    </submittedName>
</protein>
<evidence type="ECO:0000259" key="2">
    <source>
        <dbReference type="Pfam" id="PF24606"/>
    </source>
</evidence>
<dbReference type="OrthoDB" id="6374595at2759"/>
<dbReference type="Proteomes" id="UP000324222">
    <property type="component" value="Unassembled WGS sequence"/>
</dbReference>
<name>A0A5B7IAL3_PORTR</name>
<dbReference type="InterPro" id="IPR055401">
    <property type="entry name" value="CEMIP_beta-hel_dom"/>
</dbReference>
<gene>
    <name evidence="3" type="primary">PKHD1L1_1</name>
    <name evidence="3" type="ORF">E2C01_075395</name>
</gene>
<reference evidence="3 4" key="1">
    <citation type="submission" date="2019-05" db="EMBL/GenBank/DDBJ databases">
        <title>Another draft genome of Portunus trituberculatus and its Hox gene families provides insights of decapod evolution.</title>
        <authorList>
            <person name="Jeong J.-H."/>
            <person name="Song I."/>
            <person name="Kim S."/>
            <person name="Choi T."/>
            <person name="Kim D."/>
            <person name="Ryu S."/>
            <person name="Kim W."/>
        </authorList>
    </citation>
    <scope>NUCLEOTIDE SEQUENCE [LARGE SCALE GENOMIC DNA]</scope>
    <source>
        <tissue evidence="3">Muscle</tissue>
    </source>
</reference>